<proteinExistence type="predicted"/>
<evidence type="ECO:0000313" key="1">
    <source>
        <dbReference type="EMBL" id="KAH6622540.1"/>
    </source>
</evidence>
<dbReference type="EMBL" id="JAGIZQ010000006">
    <property type="protein sequence ID" value="KAH6622540.1"/>
    <property type="molecule type" value="Genomic_DNA"/>
</dbReference>
<reference evidence="1 2" key="1">
    <citation type="journal article" date="2021" name="Nat. Commun.">
        <title>Genetic determinants of endophytism in the Arabidopsis root mycobiome.</title>
        <authorList>
            <person name="Mesny F."/>
            <person name="Miyauchi S."/>
            <person name="Thiergart T."/>
            <person name="Pickel B."/>
            <person name="Atanasova L."/>
            <person name="Karlsson M."/>
            <person name="Huettel B."/>
            <person name="Barry K.W."/>
            <person name="Haridas S."/>
            <person name="Chen C."/>
            <person name="Bauer D."/>
            <person name="Andreopoulos W."/>
            <person name="Pangilinan J."/>
            <person name="LaButti K."/>
            <person name="Riley R."/>
            <person name="Lipzen A."/>
            <person name="Clum A."/>
            <person name="Drula E."/>
            <person name="Henrissat B."/>
            <person name="Kohler A."/>
            <person name="Grigoriev I.V."/>
            <person name="Martin F.M."/>
            <person name="Hacquard S."/>
        </authorList>
    </citation>
    <scope>NUCLEOTIDE SEQUENCE [LARGE SCALE GENOMIC DNA]</scope>
    <source>
        <strain evidence="1 2">MPI-SDFR-AT-0079</strain>
    </source>
</reference>
<protein>
    <submittedName>
        <fullName evidence="1">Uncharacterized protein</fullName>
    </submittedName>
</protein>
<keyword evidence="2" id="KW-1185">Reference proteome</keyword>
<sequence length="449" mass="48901">MTVLKEKPIIVAAAFPASGHTAGLMRISEYLIEKGHELYFITRADFKASTDKIGAHFVENPWAWEEVFASRPPDFDEMWNFKNIFANSTPLAHRALKDTLEQVRRNHPERDVVILHESFSGGLGPFLYGAPLPKGYTVLPKVINFHTSVYLPGDASFPPFGPGLPYDPTPENLALWQSISDAMKPAMGELNEHYNTLYKSLGATQAITTPILSRAMGFGDVTLLATSATLEYPVQDPKLRFIGGFPIKPLGPHFVPPSWWPTLTANAALPADSPDKKKVVFVSQGTVHRKPTELILPTITALAERKDLLVIATLGDRGAELEGATQAALPANAIVVDYLEYDAVLPHTDVFVSNAGYGGFMQGVMNGVPMVLAGTMADKAEVSARAEWAGVAVNLRSQEPAPDAIRAAVDKVLADARFKETVVRLQKENQDLDAFGKIDEILEELTGGC</sequence>
<accession>A0ACB7NZ24</accession>
<name>A0ACB7NZ24_9PEZI</name>
<gene>
    <name evidence="1" type="ORF">F5144DRAFT_332989</name>
</gene>
<organism evidence="1 2">
    <name type="scientific">Chaetomium tenue</name>
    <dbReference type="NCBI Taxonomy" id="1854479"/>
    <lineage>
        <taxon>Eukaryota</taxon>
        <taxon>Fungi</taxon>
        <taxon>Dikarya</taxon>
        <taxon>Ascomycota</taxon>
        <taxon>Pezizomycotina</taxon>
        <taxon>Sordariomycetes</taxon>
        <taxon>Sordariomycetidae</taxon>
        <taxon>Sordariales</taxon>
        <taxon>Chaetomiaceae</taxon>
        <taxon>Chaetomium</taxon>
    </lineage>
</organism>
<evidence type="ECO:0000313" key="2">
    <source>
        <dbReference type="Proteomes" id="UP000724584"/>
    </source>
</evidence>
<comment type="caution">
    <text evidence="1">The sequence shown here is derived from an EMBL/GenBank/DDBJ whole genome shotgun (WGS) entry which is preliminary data.</text>
</comment>
<dbReference type="Proteomes" id="UP000724584">
    <property type="component" value="Unassembled WGS sequence"/>
</dbReference>